<proteinExistence type="predicted"/>
<protein>
    <submittedName>
        <fullName evidence="4">Putative signal transduction response regulator receiver</fullName>
    </submittedName>
</protein>
<dbReference type="SMART" id="SM00448">
    <property type="entry name" value="REC"/>
    <property type="match status" value="1"/>
</dbReference>
<dbReference type="GO" id="GO:0000160">
    <property type="term" value="P:phosphorelay signal transduction system"/>
    <property type="evidence" value="ECO:0007669"/>
    <property type="project" value="InterPro"/>
</dbReference>
<evidence type="ECO:0000313" key="4">
    <source>
        <dbReference type="EMBL" id="APG47714.1"/>
    </source>
</evidence>
<dbReference type="KEGG" id="php:PhaeoP97_02320"/>
<dbReference type="Gene3D" id="3.40.50.2300">
    <property type="match status" value="1"/>
</dbReference>
<dbReference type="SUPFAM" id="SSF52172">
    <property type="entry name" value="CheY-like"/>
    <property type="match status" value="1"/>
</dbReference>
<sequence length="239" mass="25222">MDDSELFAAAHRLPTTKRPLLGLTILVVEDSRYACEAMRLLCLRSGARIRRADCLKSAHRHLKVYRPSVVIADLGLPDGSGADLIRAMAEASPRVGVILGISGDEAGETRAMEAGADGFLAKPITSLAAFQSAILSRLPADRQLSGPNELSDEVIEPDLLAFQDDMSHAAEVLNEAEEGQTLDYVAQFLGGVARSVGDSLLAGAAAELADARNSGRPVAAVAARVAGLVQERLKQKVAI</sequence>
<reference evidence="5" key="1">
    <citation type="submission" date="2016-07" db="EMBL/GenBank/DDBJ databases">
        <title>Phaeobacter portensis sp. nov., a tropodithietic acid producing bacterium isolated from a German harbor.</title>
        <authorList>
            <person name="Freese H.M."/>
            <person name="Bunk B."/>
            <person name="Breider S."/>
            <person name="Brinkhoff T."/>
        </authorList>
    </citation>
    <scope>NUCLEOTIDE SEQUENCE [LARGE SCALE GENOMIC DNA]</scope>
    <source>
        <strain evidence="5">P97</strain>
    </source>
</reference>
<feature type="domain" description="Response regulatory" evidence="3">
    <location>
        <begin position="24"/>
        <end position="137"/>
    </location>
</feature>
<evidence type="ECO:0000259" key="3">
    <source>
        <dbReference type="PROSITE" id="PS50110"/>
    </source>
</evidence>
<dbReference type="PANTHER" id="PTHR44591:SF3">
    <property type="entry name" value="RESPONSE REGULATORY DOMAIN-CONTAINING PROTEIN"/>
    <property type="match status" value="1"/>
</dbReference>
<dbReference type="Proteomes" id="UP000183859">
    <property type="component" value="Chromosome"/>
</dbReference>
<dbReference type="InterPro" id="IPR001789">
    <property type="entry name" value="Sig_transdc_resp-reg_receiver"/>
</dbReference>
<dbReference type="PROSITE" id="PS50110">
    <property type="entry name" value="RESPONSE_REGULATORY"/>
    <property type="match status" value="1"/>
</dbReference>
<keyword evidence="1 2" id="KW-0597">Phosphoprotein</keyword>
<dbReference type="RefSeq" id="WP_072505154.1">
    <property type="nucleotide sequence ID" value="NZ_CP016364.1"/>
</dbReference>
<dbReference type="CDD" id="cd00156">
    <property type="entry name" value="REC"/>
    <property type="match status" value="1"/>
</dbReference>
<feature type="modified residue" description="4-aspartylphosphate" evidence="2">
    <location>
        <position position="73"/>
    </location>
</feature>
<name>A0A1L3I6B5_9RHOB</name>
<dbReference type="PANTHER" id="PTHR44591">
    <property type="entry name" value="STRESS RESPONSE REGULATOR PROTEIN 1"/>
    <property type="match status" value="1"/>
</dbReference>
<dbReference type="EMBL" id="CP016364">
    <property type="protein sequence ID" value="APG47714.1"/>
    <property type="molecule type" value="Genomic_DNA"/>
</dbReference>
<dbReference type="InterPro" id="IPR050595">
    <property type="entry name" value="Bact_response_regulator"/>
</dbReference>
<dbReference type="OrthoDB" id="7831674at2"/>
<evidence type="ECO:0000313" key="5">
    <source>
        <dbReference type="Proteomes" id="UP000183859"/>
    </source>
</evidence>
<organism evidence="4 5">
    <name type="scientific">Phaeobacter porticola</name>
    <dbReference type="NCBI Taxonomy" id="1844006"/>
    <lineage>
        <taxon>Bacteria</taxon>
        <taxon>Pseudomonadati</taxon>
        <taxon>Pseudomonadota</taxon>
        <taxon>Alphaproteobacteria</taxon>
        <taxon>Rhodobacterales</taxon>
        <taxon>Roseobacteraceae</taxon>
        <taxon>Phaeobacter</taxon>
    </lineage>
</organism>
<dbReference type="AlphaFoldDB" id="A0A1L3I6B5"/>
<dbReference type="STRING" id="1844006.PhaeoP97_02320"/>
<evidence type="ECO:0000256" key="1">
    <source>
        <dbReference type="ARBA" id="ARBA00022553"/>
    </source>
</evidence>
<evidence type="ECO:0000256" key="2">
    <source>
        <dbReference type="PROSITE-ProRule" id="PRU00169"/>
    </source>
</evidence>
<keyword evidence="5" id="KW-1185">Reference proteome</keyword>
<accession>A0A1L3I6B5</accession>
<dbReference type="InterPro" id="IPR011006">
    <property type="entry name" value="CheY-like_superfamily"/>
</dbReference>
<dbReference type="Pfam" id="PF00072">
    <property type="entry name" value="Response_reg"/>
    <property type="match status" value="1"/>
</dbReference>
<gene>
    <name evidence="4" type="ORF">PhaeoP97_02320</name>
</gene>